<organism evidence="3 4">
    <name type="scientific">Paramecium primaurelia</name>
    <dbReference type="NCBI Taxonomy" id="5886"/>
    <lineage>
        <taxon>Eukaryota</taxon>
        <taxon>Sar</taxon>
        <taxon>Alveolata</taxon>
        <taxon>Ciliophora</taxon>
        <taxon>Intramacronucleata</taxon>
        <taxon>Oligohymenophorea</taxon>
        <taxon>Peniculida</taxon>
        <taxon>Parameciidae</taxon>
        <taxon>Paramecium</taxon>
    </lineage>
</organism>
<dbReference type="PANTHER" id="PTHR47977">
    <property type="entry name" value="RAS-RELATED PROTEIN RAB"/>
    <property type="match status" value="1"/>
</dbReference>
<dbReference type="GO" id="GO:0003924">
    <property type="term" value="F:GTPase activity"/>
    <property type="evidence" value="ECO:0007669"/>
    <property type="project" value="InterPro"/>
</dbReference>
<dbReference type="GO" id="GO:0005525">
    <property type="term" value="F:GTP binding"/>
    <property type="evidence" value="ECO:0007669"/>
    <property type="project" value="UniProtKB-KW"/>
</dbReference>
<dbReference type="PROSITE" id="PS51421">
    <property type="entry name" value="RAS"/>
    <property type="match status" value="1"/>
</dbReference>
<dbReference type="Proteomes" id="UP000688137">
    <property type="component" value="Unassembled WGS sequence"/>
</dbReference>
<keyword evidence="2" id="KW-0342">GTP-binding</keyword>
<dbReference type="SMART" id="SM00174">
    <property type="entry name" value="RHO"/>
    <property type="match status" value="1"/>
</dbReference>
<accession>A0A8S1P6T8</accession>
<evidence type="ECO:0008006" key="5">
    <source>
        <dbReference type="Google" id="ProtNLM"/>
    </source>
</evidence>
<dbReference type="OMA" id="MIFFPTS"/>
<keyword evidence="4" id="KW-1185">Reference proteome</keyword>
<reference evidence="3" key="1">
    <citation type="submission" date="2021-01" db="EMBL/GenBank/DDBJ databases">
        <authorList>
            <consortium name="Genoscope - CEA"/>
            <person name="William W."/>
        </authorList>
    </citation>
    <scope>NUCLEOTIDE SEQUENCE</scope>
</reference>
<gene>
    <name evidence="3" type="ORF">PPRIM_AZ9-3.1.T1070154</name>
</gene>
<protein>
    <recommendedName>
        <fullName evidence="5">P-loop containing nucleoside triphosphate hydrolase</fullName>
    </recommendedName>
</protein>
<evidence type="ECO:0000256" key="1">
    <source>
        <dbReference type="ARBA" id="ARBA00022741"/>
    </source>
</evidence>
<dbReference type="SMART" id="SM00173">
    <property type="entry name" value="RAS"/>
    <property type="match status" value="1"/>
</dbReference>
<comment type="caution">
    <text evidence="3">The sequence shown here is derived from an EMBL/GenBank/DDBJ whole genome shotgun (WGS) entry which is preliminary data.</text>
</comment>
<dbReference type="EMBL" id="CAJJDM010000110">
    <property type="protein sequence ID" value="CAD8098665.1"/>
    <property type="molecule type" value="Genomic_DNA"/>
</dbReference>
<evidence type="ECO:0000313" key="4">
    <source>
        <dbReference type="Proteomes" id="UP000688137"/>
    </source>
</evidence>
<name>A0A8S1P6T8_PARPR</name>
<dbReference type="InterPro" id="IPR001806">
    <property type="entry name" value="Small_GTPase"/>
</dbReference>
<dbReference type="InterPro" id="IPR050227">
    <property type="entry name" value="Rab"/>
</dbReference>
<keyword evidence="1" id="KW-0547">Nucleotide-binding</keyword>
<evidence type="ECO:0000313" key="3">
    <source>
        <dbReference type="EMBL" id="CAD8098665.1"/>
    </source>
</evidence>
<evidence type="ECO:0000256" key="2">
    <source>
        <dbReference type="ARBA" id="ARBA00023134"/>
    </source>
</evidence>
<dbReference type="PROSITE" id="PS51419">
    <property type="entry name" value="RAB"/>
    <property type="match status" value="1"/>
</dbReference>
<dbReference type="SMART" id="SM00175">
    <property type="entry name" value="RAB"/>
    <property type="match status" value="1"/>
</dbReference>
<dbReference type="Pfam" id="PF00071">
    <property type="entry name" value="Ras"/>
    <property type="match status" value="1"/>
</dbReference>
<proteinExistence type="predicted"/>
<sequence>MDNQERPIKLGIVGNQGAGKTSLILRVAENKFYENINCGVAVDFRTIKNFKLNGKSINLNIFDIAGLARNSDLAISFIKDASAIVLAFSLPEQAYYQNQENEYQENLATQIQHWIGKIFDNSDINTPVFIVGCKLDKIEDPKQLIQAINDSLQDILKQCQKINIIENKSKKLIFFPTSSATGVGINELFQNWVLEASKIEKYHGSSLSVKSQTKEVKKNEQCC</sequence>
<dbReference type="AlphaFoldDB" id="A0A8S1P6T8"/>
<dbReference type="CDD" id="cd00154">
    <property type="entry name" value="Rab"/>
    <property type="match status" value="1"/>
</dbReference>